<comment type="caution">
    <text evidence="5">The sequence shown here is derived from an EMBL/GenBank/DDBJ whole genome shotgun (WGS) entry which is preliminary data.</text>
</comment>
<dbReference type="GO" id="GO:0043565">
    <property type="term" value="F:sequence-specific DNA binding"/>
    <property type="evidence" value="ECO:0007669"/>
    <property type="project" value="InterPro"/>
</dbReference>
<evidence type="ECO:0000256" key="1">
    <source>
        <dbReference type="ARBA" id="ARBA00023015"/>
    </source>
</evidence>
<organism evidence="5 6">
    <name type="scientific">Candidatus Blautia merdavium</name>
    <dbReference type="NCBI Taxonomy" id="2838494"/>
    <lineage>
        <taxon>Bacteria</taxon>
        <taxon>Bacillati</taxon>
        <taxon>Bacillota</taxon>
        <taxon>Clostridia</taxon>
        <taxon>Lachnospirales</taxon>
        <taxon>Lachnospiraceae</taxon>
        <taxon>Blautia</taxon>
    </lineage>
</organism>
<dbReference type="SUPFAM" id="SSF46689">
    <property type="entry name" value="Homeodomain-like"/>
    <property type="match status" value="2"/>
</dbReference>
<evidence type="ECO:0000256" key="3">
    <source>
        <dbReference type="ARBA" id="ARBA00023163"/>
    </source>
</evidence>
<reference evidence="5" key="2">
    <citation type="submission" date="2021-04" db="EMBL/GenBank/DDBJ databases">
        <authorList>
            <person name="Gilroy R."/>
        </authorList>
    </citation>
    <scope>NUCLEOTIDE SEQUENCE</scope>
    <source>
        <strain evidence="5">ChiBcec2-3848</strain>
    </source>
</reference>
<evidence type="ECO:0000313" key="6">
    <source>
        <dbReference type="Proteomes" id="UP000823886"/>
    </source>
</evidence>
<dbReference type="InterPro" id="IPR009057">
    <property type="entry name" value="Homeodomain-like_sf"/>
</dbReference>
<keyword evidence="3" id="KW-0804">Transcription</keyword>
<keyword evidence="2" id="KW-0238">DNA-binding</keyword>
<dbReference type="PANTHER" id="PTHR43280">
    <property type="entry name" value="ARAC-FAMILY TRANSCRIPTIONAL REGULATOR"/>
    <property type="match status" value="1"/>
</dbReference>
<keyword evidence="1" id="KW-0805">Transcription regulation</keyword>
<gene>
    <name evidence="5" type="ORF">H9753_08820</name>
</gene>
<name>A0A9D2PR25_9FIRM</name>
<dbReference type="AlphaFoldDB" id="A0A9D2PR25"/>
<dbReference type="Proteomes" id="UP000823886">
    <property type="component" value="Unassembled WGS sequence"/>
</dbReference>
<dbReference type="GO" id="GO:0003700">
    <property type="term" value="F:DNA-binding transcription factor activity"/>
    <property type="evidence" value="ECO:0007669"/>
    <property type="project" value="InterPro"/>
</dbReference>
<feature type="domain" description="HTH araC/xylS-type" evidence="4">
    <location>
        <begin position="194"/>
        <end position="292"/>
    </location>
</feature>
<dbReference type="Pfam" id="PF12833">
    <property type="entry name" value="HTH_18"/>
    <property type="match status" value="1"/>
</dbReference>
<dbReference type="EMBL" id="DWVZ01000117">
    <property type="protein sequence ID" value="HJC63705.1"/>
    <property type="molecule type" value="Genomic_DNA"/>
</dbReference>
<dbReference type="InterPro" id="IPR020449">
    <property type="entry name" value="Tscrpt_reg_AraC-type_HTH"/>
</dbReference>
<dbReference type="Gene3D" id="1.10.10.60">
    <property type="entry name" value="Homeodomain-like"/>
    <property type="match status" value="2"/>
</dbReference>
<dbReference type="PRINTS" id="PR00032">
    <property type="entry name" value="HTHARAC"/>
</dbReference>
<reference evidence="5" key="1">
    <citation type="journal article" date="2021" name="PeerJ">
        <title>Extensive microbial diversity within the chicken gut microbiome revealed by metagenomics and culture.</title>
        <authorList>
            <person name="Gilroy R."/>
            <person name="Ravi A."/>
            <person name="Getino M."/>
            <person name="Pursley I."/>
            <person name="Horton D.L."/>
            <person name="Alikhan N.F."/>
            <person name="Baker D."/>
            <person name="Gharbi K."/>
            <person name="Hall N."/>
            <person name="Watson M."/>
            <person name="Adriaenssens E.M."/>
            <person name="Foster-Nyarko E."/>
            <person name="Jarju S."/>
            <person name="Secka A."/>
            <person name="Antonio M."/>
            <person name="Oren A."/>
            <person name="Chaudhuri R.R."/>
            <person name="La Ragione R."/>
            <person name="Hildebrand F."/>
            <person name="Pallen M.J."/>
        </authorList>
    </citation>
    <scope>NUCLEOTIDE SEQUENCE</scope>
    <source>
        <strain evidence="5">ChiBcec2-3848</strain>
    </source>
</reference>
<accession>A0A9D2PR25</accession>
<dbReference type="SUPFAM" id="SSF51215">
    <property type="entry name" value="Regulatory protein AraC"/>
    <property type="match status" value="1"/>
</dbReference>
<sequence>MEYINFHTPPFPYYIIAGSALYRPGDMHGRRSNIGLFDMIFIEYGELYITDGEKSYHLTENDLLIIKPDSTHFGYKRVSMKTKFDWLHFRSQGEYYYSSEFHLRKEERKSLNSYEDRKGILTLPIHKKLTPLERGEFVSVFSKLISANIDKYQQKEIHNQVFLTPLQCQELFFKLLSFVQVFQPQKNSSELLAANIMEYIMQNYHNHLTLEDIADYFNFHPVHVIRCMKKEYGITPNKALTQIRLDHAKKMLITSDLEISKIAEFVGFNTASYFNRVFKEYAGMTPKEYRRQHSQEENSNIY</sequence>
<dbReference type="InterPro" id="IPR037923">
    <property type="entry name" value="HTH-like"/>
</dbReference>
<dbReference type="PANTHER" id="PTHR43280:SF28">
    <property type="entry name" value="HTH-TYPE TRANSCRIPTIONAL ACTIVATOR RHAS"/>
    <property type="match status" value="1"/>
</dbReference>
<dbReference type="InterPro" id="IPR003313">
    <property type="entry name" value="AraC-bd"/>
</dbReference>
<protein>
    <submittedName>
        <fullName evidence="5">AraC family transcriptional regulator</fullName>
    </submittedName>
</protein>
<dbReference type="InterPro" id="IPR018060">
    <property type="entry name" value="HTH_AraC"/>
</dbReference>
<dbReference type="SMART" id="SM00342">
    <property type="entry name" value="HTH_ARAC"/>
    <property type="match status" value="1"/>
</dbReference>
<evidence type="ECO:0000313" key="5">
    <source>
        <dbReference type="EMBL" id="HJC63705.1"/>
    </source>
</evidence>
<evidence type="ECO:0000256" key="2">
    <source>
        <dbReference type="ARBA" id="ARBA00023125"/>
    </source>
</evidence>
<proteinExistence type="predicted"/>
<dbReference type="Pfam" id="PF02311">
    <property type="entry name" value="AraC_binding"/>
    <property type="match status" value="1"/>
</dbReference>
<dbReference type="PROSITE" id="PS01124">
    <property type="entry name" value="HTH_ARAC_FAMILY_2"/>
    <property type="match status" value="1"/>
</dbReference>
<evidence type="ECO:0000259" key="4">
    <source>
        <dbReference type="PROSITE" id="PS01124"/>
    </source>
</evidence>